<dbReference type="Proteomes" id="UP000294958">
    <property type="component" value="Unassembled WGS sequence"/>
</dbReference>
<accession>A0A4R6Y5C9</accession>
<dbReference type="EMBL" id="SNZF01000064">
    <property type="protein sequence ID" value="TDR27818.1"/>
    <property type="molecule type" value="Genomic_DNA"/>
</dbReference>
<organism evidence="1 2">
    <name type="scientific">Aquamicrobium defluvii</name>
    <dbReference type="NCBI Taxonomy" id="69279"/>
    <lineage>
        <taxon>Bacteria</taxon>
        <taxon>Pseudomonadati</taxon>
        <taxon>Pseudomonadota</taxon>
        <taxon>Alphaproteobacteria</taxon>
        <taxon>Hyphomicrobiales</taxon>
        <taxon>Phyllobacteriaceae</taxon>
        <taxon>Aquamicrobium</taxon>
    </lineage>
</organism>
<proteinExistence type="predicted"/>
<name>A0A4R6Y5C9_9HYPH</name>
<protein>
    <submittedName>
        <fullName evidence="1">Uncharacterized protein</fullName>
    </submittedName>
</protein>
<comment type="caution">
    <text evidence="1">The sequence shown here is derived from an EMBL/GenBank/DDBJ whole genome shotgun (WGS) entry which is preliminary data.</text>
</comment>
<evidence type="ECO:0000313" key="2">
    <source>
        <dbReference type="Proteomes" id="UP000294958"/>
    </source>
</evidence>
<dbReference type="AlphaFoldDB" id="A0A4R6Y5C9"/>
<reference evidence="1 2" key="1">
    <citation type="submission" date="2019-03" db="EMBL/GenBank/DDBJ databases">
        <title>Genomic Encyclopedia of Type Strains, Phase IV (KMG-IV): sequencing the most valuable type-strain genomes for metagenomic binning, comparative biology and taxonomic classification.</title>
        <authorList>
            <person name="Goeker M."/>
        </authorList>
    </citation>
    <scope>NUCLEOTIDE SEQUENCE [LARGE SCALE GENOMIC DNA]</scope>
    <source>
        <strain evidence="1 2">DSM 11603</strain>
    </source>
</reference>
<keyword evidence="2" id="KW-1185">Reference proteome</keyword>
<evidence type="ECO:0000313" key="1">
    <source>
        <dbReference type="EMBL" id="TDR27818.1"/>
    </source>
</evidence>
<sequence>MKPRASAVSASSEARRSKKRLAVYVNKHVQLLQEVGHRLPRKVVRVKAASRPMGGA</sequence>
<gene>
    <name evidence="1" type="ORF">DES43_1648</name>
</gene>